<dbReference type="InterPro" id="IPR015422">
    <property type="entry name" value="PyrdxlP-dep_Trfase_small"/>
</dbReference>
<dbReference type="GO" id="GO:0047536">
    <property type="term" value="F:2-aminoadipate transaminase activity"/>
    <property type="evidence" value="ECO:0007669"/>
    <property type="project" value="TreeGrafter"/>
</dbReference>
<dbReference type="CDD" id="cd00609">
    <property type="entry name" value="AAT_like"/>
    <property type="match status" value="1"/>
</dbReference>
<dbReference type="AlphaFoldDB" id="A0A381UPW7"/>
<dbReference type="Gene3D" id="3.90.1150.10">
    <property type="entry name" value="Aspartate Aminotransferase, domain 1"/>
    <property type="match status" value="1"/>
</dbReference>
<evidence type="ECO:0000313" key="2">
    <source>
        <dbReference type="EMBL" id="SVA29688.1"/>
    </source>
</evidence>
<dbReference type="InterPro" id="IPR015424">
    <property type="entry name" value="PyrdxlP-dep_Trfase"/>
</dbReference>
<dbReference type="InterPro" id="IPR015421">
    <property type="entry name" value="PyrdxlP-dep_Trfase_major"/>
</dbReference>
<accession>A0A381UPW7</accession>
<dbReference type="PANTHER" id="PTHR42858">
    <property type="entry name" value="AMINOTRANSFERASE"/>
    <property type="match status" value="1"/>
</dbReference>
<dbReference type="Gene3D" id="3.40.640.10">
    <property type="entry name" value="Type I PLP-dependent aspartate aminotransferase-like (Major domain)"/>
    <property type="match status" value="1"/>
</dbReference>
<dbReference type="InterPro" id="IPR004839">
    <property type="entry name" value="Aminotransferase_I/II_large"/>
</dbReference>
<dbReference type="EMBL" id="UINC01006796">
    <property type="protein sequence ID" value="SVA29688.1"/>
    <property type="molecule type" value="Genomic_DNA"/>
</dbReference>
<dbReference type="Pfam" id="PF00155">
    <property type="entry name" value="Aminotran_1_2"/>
    <property type="match status" value="1"/>
</dbReference>
<gene>
    <name evidence="2" type="ORF">METZ01_LOCUS82542</name>
</gene>
<proteinExistence type="predicted"/>
<evidence type="ECO:0000259" key="1">
    <source>
        <dbReference type="Pfam" id="PF00155"/>
    </source>
</evidence>
<reference evidence="2" key="1">
    <citation type="submission" date="2018-05" db="EMBL/GenBank/DDBJ databases">
        <authorList>
            <person name="Lanie J.A."/>
            <person name="Ng W.-L."/>
            <person name="Kazmierczak K.M."/>
            <person name="Andrzejewski T.M."/>
            <person name="Davidsen T.M."/>
            <person name="Wayne K.J."/>
            <person name="Tettelin H."/>
            <person name="Glass J.I."/>
            <person name="Rusch D."/>
            <person name="Podicherti R."/>
            <person name="Tsui H.-C.T."/>
            <person name="Winkler M.E."/>
        </authorList>
    </citation>
    <scope>NUCLEOTIDE SEQUENCE</scope>
</reference>
<sequence length="383" mass="42677">MTKNLPTLLVDIKPGVIDLGWGHPSSRLHPFDEVSEASSRMFSKGDNSALQYGATQGYGPFLESLASFLSNQEAYLPDVDPHNLFLTAGASQALDLAATMYADSGDTVVVEEPTYFVIEKIFREHSLNIVGIPTDGDGLDTDALQEVLENGLSPKFLYTIPTFQNPTASSLTEERRVHLVALANQYNFQIFADEVYQLIYFDQRPPRPMMYFDSGNRVISFGSFSKILAPGLRTGWIHSSREVVGKLSDAALTFSGGGFNHYASALIKEVIDLGHLESNVKKLKSEYLSRALEMDRSLKEYFGTSVSYSFPKGGYYFWLKFPSGFDSDSFLESAEEHGVSFRPGNAFSESGKFSRYLRLTYTLFESDEICEGVKRLAEAYKNI</sequence>
<dbReference type="GO" id="GO:0030170">
    <property type="term" value="F:pyridoxal phosphate binding"/>
    <property type="evidence" value="ECO:0007669"/>
    <property type="project" value="InterPro"/>
</dbReference>
<feature type="domain" description="Aminotransferase class I/classII large" evidence="1">
    <location>
        <begin position="16"/>
        <end position="372"/>
    </location>
</feature>
<name>A0A381UPW7_9ZZZZ</name>
<dbReference type="PANTHER" id="PTHR42858:SF1">
    <property type="entry name" value="LD15494P"/>
    <property type="match status" value="1"/>
</dbReference>
<dbReference type="SUPFAM" id="SSF53383">
    <property type="entry name" value="PLP-dependent transferases"/>
    <property type="match status" value="1"/>
</dbReference>
<organism evidence="2">
    <name type="scientific">marine metagenome</name>
    <dbReference type="NCBI Taxonomy" id="408172"/>
    <lineage>
        <taxon>unclassified sequences</taxon>
        <taxon>metagenomes</taxon>
        <taxon>ecological metagenomes</taxon>
    </lineage>
</organism>
<protein>
    <recommendedName>
        <fullName evidence="1">Aminotransferase class I/classII large domain-containing protein</fullName>
    </recommendedName>
</protein>